<name>A0A2N0TXA8_9FLAO</name>
<evidence type="ECO:0000313" key="2">
    <source>
        <dbReference type="EMBL" id="PKD19374.1"/>
    </source>
</evidence>
<keyword evidence="3" id="KW-1185">Reference proteome</keyword>
<organism evidence="2 4">
    <name type="scientific">Salegentibacter salarius</name>
    <dbReference type="NCBI Taxonomy" id="435906"/>
    <lineage>
        <taxon>Bacteria</taxon>
        <taxon>Pseudomonadati</taxon>
        <taxon>Bacteroidota</taxon>
        <taxon>Flavobacteriia</taxon>
        <taxon>Flavobacteriales</taxon>
        <taxon>Flavobacteriaceae</taxon>
        <taxon>Salegentibacter</taxon>
    </lineage>
</organism>
<dbReference type="Proteomes" id="UP000232533">
    <property type="component" value="Unassembled WGS sequence"/>
</dbReference>
<evidence type="ECO:0000313" key="3">
    <source>
        <dbReference type="Proteomes" id="UP000176009"/>
    </source>
</evidence>
<reference evidence="2 4" key="1">
    <citation type="submission" date="2015-10" db="EMBL/GenBank/DDBJ databases">
        <title>Draft genome sequence of Salegentibacter salinarum KCTC 12975.</title>
        <authorList>
            <person name="Lin W."/>
            <person name="Zheng Q."/>
        </authorList>
    </citation>
    <scope>NUCLEOTIDE SEQUENCE [LARGE SCALE GENOMIC DNA]</scope>
    <source>
        <strain evidence="2 4">KCTC 12974</strain>
    </source>
</reference>
<reference evidence="1 3" key="2">
    <citation type="submission" date="2016-09" db="EMBL/GenBank/DDBJ databases">
        <title>Genome Sequence of Salegentibacter salarius,Isolated from a Marine Solar Saltern of the Yellow Sea in South Korea.</title>
        <authorList>
            <person name="Zheng Q."/>
            <person name="Liu Y."/>
        </authorList>
    </citation>
    <scope>NUCLEOTIDE SEQUENCE [LARGE SCALE GENOMIC DNA]</scope>
    <source>
        <strain evidence="1 3">KCTC 12974</strain>
    </source>
</reference>
<sequence>MDIQTTKLKLLKTILENENSEFIQKVADFVQKEKPDFWEELNEKEQVEIKQGIEELEKGKRVSYESFLKKIS</sequence>
<dbReference type="EMBL" id="MJBR01000011">
    <property type="protein sequence ID" value="OEY73091.1"/>
    <property type="molecule type" value="Genomic_DNA"/>
</dbReference>
<dbReference type="RefSeq" id="WP_070053655.1">
    <property type="nucleotide sequence ID" value="NZ_FVZF01000019.1"/>
</dbReference>
<gene>
    <name evidence="2" type="ORF">APR40_10795</name>
    <name evidence="1" type="ORF">BHS39_10815</name>
</gene>
<comment type="caution">
    <text evidence="2">The sequence shown here is derived from an EMBL/GenBank/DDBJ whole genome shotgun (WGS) entry which is preliminary data.</text>
</comment>
<accession>A0A2N0TXA8</accession>
<dbReference type="AlphaFoldDB" id="A0A2N0TXA8"/>
<evidence type="ECO:0000313" key="1">
    <source>
        <dbReference type="EMBL" id="OEY73091.1"/>
    </source>
</evidence>
<protein>
    <submittedName>
        <fullName evidence="2">Mannonate dehydratase</fullName>
    </submittedName>
</protein>
<dbReference type="OrthoDB" id="770454at2"/>
<dbReference type="Proteomes" id="UP000176009">
    <property type="component" value="Unassembled WGS sequence"/>
</dbReference>
<dbReference type="EMBL" id="LKTR01000015">
    <property type="protein sequence ID" value="PKD19374.1"/>
    <property type="molecule type" value="Genomic_DNA"/>
</dbReference>
<proteinExistence type="predicted"/>
<evidence type="ECO:0000313" key="4">
    <source>
        <dbReference type="Proteomes" id="UP000232533"/>
    </source>
</evidence>